<organism evidence="2 3">
    <name type="scientific">Hibiscus sabdariffa</name>
    <name type="common">roselle</name>
    <dbReference type="NCBI Taxonomy" id="183260"/>
    <lineage>
        <taxon>Eukaryota</taxon>
        <taxon>Viridiplantae</taxon>
        <taxon>Streptophyta</taxon>
        <taxon>Embryophyta</taxon>
        <taxon>Tracheophyta</taxon>
        <taxon>Spermatophyta</taxon>
        <taxon>Magnoliopsida</taxon>
        <taxon>eudicotyledons</taxon>
        <taxon>Gunneridae</taxon>
        <taxon>Pentapetalae</taxon>
        <taxon>rosids</taxon>
        <taxon>malvids</taxon>
        <taxon>Malvales</taxon>
        <taxon>Malvaceae</taxon>
        <taxon>Malvoideae</taxon>
        <taxon>Hibiscus</taxon>
    </lineage>
</organism>
<feature type="compositionally biased region" description="Polar residues" evidence="1">
    <location>
        <begin position="1"/>
        <end position="10"/>
    </location>
</feature>
<keyword evidence="3" id="KW-1185">Reference proteome</keyword>
<name>A0ABR2NQ64_9ROSI</name>
<dbReference type="EMBL" id="JBBPBN010000113">
    <property type="protein sequence ID" value="KAK8978306.1"/>
    <property type="molecule type" value="Genomic_DNA"/>
</dbReference>
<accession>A0ABR2NQ64</accession>
<gene>
    <name evidence="2" type="ORF">V6N11_028309</name>
</gene>
<evidence type="ECO:0000313" key="2">
    <source>
        <dbReference type="EMBL" id="KAK8978306.1"/>
    </source>
</evidence>
<dbReference type="Proteomes" id="UP001396334">
    <property type="component" value="Unassembled WGS sequence"/>
</dbReference>
<evidence type="ECO:0000256" key="1">
    <source>
        <dbReference type="SAM" id="MobiDB-lite"/>
    </source>
</evidence>
<comment type="caution">
    <text evidence="2">The sequence shown here is derived from an EMBL/GenBank/DDBJ whole genome shotgun (WGS) entry which is preliminary data.</text>
</comment>
<protein>
    <submittedName>
        <fullName evidence="2">Uncharacterized protein</fullName>
    </submittedName>
</protein>
<feature type="compositionally biased region" description="Polar residues" evidence="1">
    <location>
        <begin position="39"/>
        <end position="49"/>
    </location>
</feature>
<feature type="region of interest" description="Disordered" evidence="1">
    <location>
        <begin position="1"/>
        <end position="52"/>
    </location>
</feature>
<proteinExistence type="predicted"/>
<evidence type="ECO:0000313" key="3">
    <source>
        <dbReference type="Proteomes" id="UP001396334"/>
    </source>
</evidence>
<reference evidence="2 3" key="1">
    <citation type="journal article" date="2024" name="G3 (Bethesda)">
        <title>Genome assembly of Hibiscus sabdariffa L. provides insights into metabolisms of medicinal natural products.</title>
        <authorList>
            <person name="Kim T."/>
        </authorList>
    </citation>
    <scope>NUCLEOTIDE SEQUENCE [LARGE SCALE GENOMIC DNA]</scope>
    <source>
        <strain evidence="2">TK-2024</strain>
        <tissue evidence="2">Old leaves</tissue>
    </source>
</reference>
<sequence>MESSKMQPNSPDALPWSESANRLAAVHKSDRQRRKPTFRATTVRGSPQQVRELPAPAWPSACARGGAWFYSAGLLRPAAASHDTLILCFTGATPALRRTATPKLIAAAAVIRTGSTSFPSLFA</sequence>